<gene>
    <name evidence="1" type="ORF">NIES806_06670</name>
</gene>
<accession>A0A1Z4UYX7</accession>
<dbReference type="KEGG" id="dcm:NIES806_06670"/>
<protein>
    <submittedName>
        <fullName evidence="1">Uncharacterized protein</fullName>
    </submittedName>
</protein>
<dbReference type="OrthoDB" id="495771at2"/>
<proteinExistence type="predicted"/>
<dbReference type="AlphaFoldDB" id="A0A1Z4UYX7"/>
<dbReference type="EMBL" id="AP018316">
    <property type="protein sequence ID" value="BAZ84481.1"/>
    <property type="molecule type" value="Genomic_DNA"/>
</dbReference>
<reference evidence="1 2" key="1">
    <citation type="submission" date="2017-06" db="EMBL/GenBank/DDBJ databases">
        <title>Genome sequencing of cyanobaciteial culture collection at National Institute for Environmental Studies (NIES).</title>
        <authorList>
            <person name="Hirose Y."/>
            <person name="Shimura Y."/>
            <person name="Fujisawa T."/>
            <person name="Nakamura Y."/>
            <person name="Kawachi M."/>
        </authorList>
    </citation>
    <scope>NUCLEOTIDE SEQUENCE [LARGE SCALE GENOMIC DNA]</scope>
    <source>
        <strain evidence="1 2">NIES-806</strain>
    </source>
</reference>
<organism evidence="1 2">
    <name type="scientific">Dolichospermum compactum NIES-806</name>
    <dbReference type="NCBI Taxonomy" id="1973481"/>
    <lineage>
        <taxon>Bacteria</taxon>
        <taxon>Bacillati</taxon>
        <taxon>Cyanobacteriota</taxon>
        <taxon>Cyanophyceae</taxon>
        <taxon>Nostocales</taxon>
        <taxon>Aphanizomenonaceae</taxon>
        <taxon>Dolichospermum</taxon>
        <taxon>Dolichospermum compactum</taxon>
    </lineage>
</organism>
<dbReference type="RefSeq" id="WP_096663974.1">
    <property type="nucleotide sequence ID" value="NZ_AP018316.1"/>
</dbReference>
<keyword evidence="2" id="KW-1185">Reference proteome</keyword>
<evidence type="ECO:0000313" key="2">
    <source>
        <dbReference type="Proteomes" id="UP000218702"/>
    </source>
</evidence>
<sequence length="71" mass="7995">MVTKQIIQEKLENLTQEELNQVYGLIEQLGSAENTVKKPSIMSKLRQISIDAPEDFSVKLAISFGRDVSED</sequence>
<dbReference type="Proteomes" id="UP000218702">
    <property type="component" value="Chromosome"/>
</dbReference>
<name>A0A1Z4UYX7_9CYAN</name>
<evidence type="ECO:0000313" key="1">
    <source>
        <dbReference type="EMBL" id="BAZ84481.1"/>
    </source>
</evidence>